<dbReference type="OrthoDB" id="9805604at2"/>
<dbReference type="AlphaFoldDB" id="A0A225DVN2"/>
<sequence length="361" mass="39603">MEVKRGPILFRCDATPEQGYEAFYQCLSLAAALQRRRRGTQFLSYLEPLSLAQVIHRGNNDWTPAESALGAIGDLDATLREVRRTAPAAVVVAGATATADYMAAIAETGTKVLALDNAAAIEFPCAIVVNPLLAPGMKAYRYQRGTQLLLGRKFALVRGVFRRQRTIRATEQPGPFRALVAFGDDDFADQTMIRTQQLLEMAKVDKISIACRTHHPRYHELRDLAEDSGGRVEVVTEPKELMTRLVRAHFALTSGDAWALEMCCVGIPQLVLPAQPAHTLTAKRMDDEGAATFLGAATDVTYEQLEEAIGVVLDDPMERLGMSRCARNLIDGRGGDRIVNGLEIILHSPRVRQPAQLRIAA</sequence>
<evidence type="ECO:0000313" key="1">
    <source>
        <dbReference type="EMBL" id="OWK45432.1"/>
    </source>
</evidence>
<gene>
    <name evidence="1" type="ORF">FRUB_01763</name>
</gene>
<accession>A0A225DVN2</accession>
<keyword evidence="1" id="KW-0808">Transferase</keyword>
<dbReference type="Proteomes" id="UP000214646">
    <property type="component" value="Unassembled WGS sequence"/>
</dbReference>
<dbReference type="Gene3D" id="3.40.50.2000">
    <property type="entry name" value="Glycogen Phosphorylase B"/>
    <property type="match status" value="1"/>
</dbReference>
<dbReference type="GO" id="GO:0016779">
    <property type="term" value="F:nucleotidyltransferase activity"/>
    <property type="evidence" value="ECO:0007669"/>
    <property type="project" value="UniProtKB-KW"/>
</dbReference>
<name>A0A225DVN2_9BACT</name>
<protein>
    <submittedName>
        <fullName evidence="1">N-Acetylneuraminate cytidylyltransferase</fullName>
    </submittedName>
</protein>
<comment type="caution">
    <text evidence="1">The sequence shown here is derived from an EMBL/GenBank/DDBJ whole genome shotgun (WGS) entry which is preliminary data.</text>
</comment>
<keyword evidence="2" id="KW-1185">Reference proteome</keyword>
<dbReference type="Gene3D" id="3.40.50.11190">
    <property type="match status" value="1"/>
</dbReference>
<organism evidence="1 2">
    <name type="scientific">Fimbriiglobus ruber</name>
    <dbReference type="NCBI Taxonomy" id="1908690"/>
    <lineage>
        <taxon>Bacteria</taxon>
        <taxon>Pseudomonadati</taxon>
        <taxon>Planctomycetota</taxon>
        <taxon>Planctomycetia</taxon>
        <taxon>Gemmatales</taxon>
        <taxon>Gemmataceae</taxon>
        <taxon>Fimbriiglobus</taxon>
    </lineage>
</organism>
<reference evidence="2" key="1">
    <citation type="submission" date="2017-06" db="EMBL/GenBank/DDBJ databases">
        <title>Genome analysis of Fimbriiglobus ruber SP5, the first member of the order Planctomycetales with confirmed chitinolytic capability.</title>
        <authorList>
            <person name="Ravin N.V."/>
            <person name="Rakitin A.L."/>
            <person name="Ivanova A.A."/>
            <person name="Beletsky A.V."/>
            <person name="Kulichevskaya I.S."/>
            <person name="Mardanov A.V."/>
            <person name="Dedysh S.N."/>
        </authorList>
    </citation>
    <scope>NUCLEOTIDE SEQUENCE [LARGE SCALE GENOMIC DNA]</scope>
    <source>
        <strain evidence="2">SP5</strain>
    </source>
</reference>
<evidence type="ECO:0000313" key="2">
    <source>
        <dbReference type="Proteomes" id="UP000214646"/>
    </source>
</evidence>
<dbReference type="SUPFAM" id="SSF53756">
    <property type="entry name" value="UDP-Glycosyltransferase/glycogen phosphorylase"/>
    <property type="match status" value="1"/>
</dbReference>
<proteinExistence type="predicted"/>
<keyword evidence="1" id="KW-0548">Nucleotidyltransferase</keyword>
<dbReference type="EMBL" id="NIDE01000002">
    <property type="protein sequence ID" value="OWK45432.1"/>
    <property type="molecule type" value="Genomic_DNA"/>
</dbReference>